<dbReference type="Pfam" id="PF13843">
    <property type="entry name" value="DDE_Tnp_1_7"/>
    <property type="match status" value="1"/>
</dbReference>
<name>A0AAW1MHI2_POPJA</name>
<feature type="compositionally biased region" description="Acidic residues" evidence="1">
    <location>
        <begin position="19"/>
        <end position="32"/>
    </location>
</feature>
<feature type="domain" description="PiggyBac transposable element-derived protein" evidence="2">
    <location>
        <begin position="55"/>
        <end position="95"/>
    </location>
</feature>
<keyword evidence="4" id="KW-1185">Reference proteome</keyword>
<evidence type="ECO:0000313" key="4">
    <source>
        <dbReference type="Proteomes" id="UP001458880"/>
    </source>
</evidence>
<comment type="caution">
    <text evidence="3">The sequence shown here is derived from an EMBL/GenBank/DDBJ whole genome shotgun (WGS) entry which is preliminary data.</text>
</comment>
<dbReference type="EMBL" id="JASPKY010000046">
    <property type="protein sequence ID" value="KAK9745711.1"/>
    <property type="molecule type" value="Genomic_DNA"/>
</dbReference>
<proteinExistence type="predicted"/>
<reference evidence="3 4" key="1">
    <citation type="journal article" date="2024" name="BMC Genomics">
        <title>De novo assembly and annotation of Popillia japonica's genome with initial clues to its potential as an invasive pest.</title>
        <authorList>
            <person name="Cucini C."/>
            <person name="Boschi S."/>
            <person name="Funari R."/>
            <person name="Cardaioli E."/>
            <person name="Iannotti N."/>
            <person name="Marturano G."/>
            <person name="Paoli F."/>
            <person name="Bruttini M."/>
            <person name="Carapelli A."/>
            <person name="Frati F."/>
            <person name="Nardi F."/>
        </authorList>
    </citation>
    <scope>NUCLEOTIDE SEQUENCE [LARGE SCALE GENOMIC DNA]</scope>
    <source>
        <strain evidence="3">DMR45628</strain>
    </source>
</reference>
<dbReference type="Proteomes" id="UP001458880">
    <property type="component" value="Unassembled WGS sequence"/>
</dbReference>
<evidence type="ECO:0000313" key="3">
    <source>
        <dbReference type="EMBL" id="KAK9745711.1"/>
    </source>
</evidence>
<dbReference type="AlphaFoldDB" id="A0AAW1MHI2"/>
<evidence type="ECO:0000259" key="2">
    <source>
        <dbReference type="Pfam" id="PF13843"/>
    </source>
</evidence>
<evidence type="ECO:0000256" key="1">
    <source>
        <dbReference type="SAM" id="MobiDB-lite"/>
    </source>
</evidence>
<organism evidence="3 4">
    <name type="scientific">Popillia japonica</name>
    <name type="common">Japanese beetle</name>
    <dbReference type="NCBI Taxonomy" id="7064"/>
    <lineage>
        <taxon>Eukaryota</taxon>
        <taxon>Metazoa</taxon>
        <taxon>Ecdysozoa</taxon>
        <taxon>Arthropoda</taxon>
        <taxon>Hexapoda</taxon>
        <taxon>Insecta</taxon>
        <taxon>Pterygota</taxon>
        <taxon>Neoptera</taxon>
        <taxon>Endopterygota</taxon>
        <taxon>Coleoptera</taxon>
        <taxon>Polyphaga</taxon>
        <taxon>Scarabaeiformia</taxon>
        <taxon>Scarabaeidae</taxon>
        <taxon>Rutelinae</taxon>
        <taxon>Popillia</taxon>
    </lineage>
</organism>
<sequence>MSYEKEQARLLKLRKDETNLESDDEHSSDGELDIIVANAKNDTNEQETQPDDPFRISNKPEDILLRLIEPISGSGRNITFDNWFTSYNLMIKLLGNHNLTYQGSGMVATIKSVEKEWSTIRPYTTQLLIHPISRRATVFLVSTCCVDMLRDLSLELRHKQPSNTHSLCDESCLWDTVPTCELIESPAKRDISKEPLIHAGNFYGGNGELICSDSEFKFKSPL</sequence>
<dbReference type="InterPro" id="IPR029526">
    <property type="entry name" value="PGBD"/>
</dbReference>
<protein>
    <submittedName>
        <fullName evidence="3">Transposase IS4</fullName>
    </submittedName>
</protein>
<accession>A0AAW1MHI2</accession>
<gene>
    <name evidence="3" type="ORF">QE152_g6729</name>
</gene>
<feature type="region of interest" description="Disordered" evidence="1">
    <location>
        <begin position="13"/>
        <end position="55"/>
    </location>
</feature>